<comment type="caution">
    <text evidence="2">The sequence shown here is derived from an EMBL/GenBank/DDBJ whole genome shotgun (WGS) entry which is preliminary data.</text>
</comment>
<dbReference type="PANTHER" id="PTHR12219:SF17">
    <property type="entry name" value="WD REPEAT-CONTAINING PROTEIN 93"/>
    <property type="match status" value="1"/>
</dbReference>
<dbReference type="GO" id="GO:0022900">
    <property type="term" value="P:electron transport chain"/>
    <property type="evidence" value="ECO:0007669"/>
    <property type="project" value="InterPro"/>
</dbReference>
<dbReference type="Proteomes" id="UP001221898">
    <property type="component" value="Unassembled WGS sequence"/>
</dbReference>
<proteinExistence type="predicted"/>
<dbReference type="SUPFAM" id="SSF50978">
    <property type="entry name" value="WD40 repeat-like"/>
    <property type="match status" value="1"/>
</dbReference>
<evidence type="ECO:0008006" key="4">
    <source>
        <dbReference type="Google" id="ProtNLM"/>
    </source>
</evidence>
<dbReference type="InterPro" id="IPR006885">
    <property type="entry name" value="NADH_UbQ_FeS_4_mit-like"/>
</dbReference>
<organism evidence="2 3">
    <name type="scientific">Aldrovandia affinis</name>
    <dbReference type="NCBI Taxonomy" id="143900"/>
    <lineage>
        <taxon>Eukaryota</taxon>
        <taxon>Metazoa</taxon>
        <taxon>Chordata</taxon>
        <taxon>Craniata</taxon>
        <taxon>Vertebrata</taxon>
        <taxon>Euteleostomi</taxon>
        <taxon>Actinopterygii</taxon>
        <taxon>Neopterygii</taxon>
        <taxon>Teleostei</taxon>
        <taxon>Notacanthiformes</taxon>
        <taxon>Halosauridae</taxon>
        <taxon>Aldrovandia</taxon>
    </lineage>
</organism>
<dbReference type="PANTHER" id="PTHR12219">
    <property type="entry name" value="NADH-UBIQUINONE OXIDOREDUCTASE"/>
    <property type="match status" value="1"/>
</dbReference>
<reference evidence="2" key="1">
    <citation type="journal article" date="2023" name="Science">
        <title>Genome structures resolve the early diversification of teleost fishes.</title>
        <authorList>
            <person name="Parey E."/>
            <person name="Louis A."/>
            <person name="Montfort J."/>
            <person name="Bouchez O."/>
            <person name="Roques C."/>
            <person name="Iampietro C."/>
            <person name="Lluch J."/>
            <person name="Castinel A."/>
            <person name="Donnadieu C."/>
            <person name="Desvignes T."/>
            <person name="Floi Bucao C."/>
            <person name="Jouanno E."/>
            <person name="Wen M."/>
            <person name="Mejri S."/>
            <person name="Dirks R."/>
            <person name="Jansen H."/>
            <person name="Henkel C."/>
            <person name="Chen W.J."/>
            <person name="Zahm M."/>
            <person name="Cabau C."/>
            <person name="Klopp C."/>
            <person name="Thompson A.W."/>
            <person name="Robinson-Rechavi M."/>
            <person name="Braasch I."/>
            <person name="Lecointre G."/>
            <person name="Bobe J."/>
            <person name="Postlethwait J.H."/>
            <person name="Berthelot C."/>
            <person name="Roest Crollius H."/>
            <person name="Guiguen Y."/>
        </authorList>
    </citation>
    <scope>NUCLEOTIDE SEQUENCE</scope>
    <source>
        <strain evidence="2">NC1722</strain>
    </source>
</reference>
<name>A0AAD7TC92_9TELE</name>
<dbReference type="Pfam" id="PF21030">
    <property type="entry name" value="WDR93"/>
    <property type="match status" value="1"/>
</dbReference>
<dbReference type="InterPro" id="IPR036322">
    <property type="entry name" value="WD40_repeat_dom_sf"/>
</dbReference>
<gene>
    <name evidence="2" type="ORF">AAFF_G00223740</name>
</gene>
<evidence type="ECO:0000313" key="2">
    <source>
        <dbReference type="EMBL" id="KAJ8417531.1"/>
    </source>
</evidence>
<keyword evidence="3" id="KW-1185">Reference proteome</keyword>
<dbReference type="InterPro" id="IPR049547">
    <property type="entry name" value="WDR93_beta-prop"/>
</dbReference>
<evidence type="ECO:0000256" key="1">
    <source>
        <dbReference type="SAM" id="MobiDB-lite"/>
    </source>
</evidence>
<dbReference type="AlphaFoldDB" id="A0AAD7TC92"/>
<evidence type="ECO:0000313" key="3">
    <source>
        <dbReference type="Proteomes" id="UP001221898"/>
    </source>
</evidence>
<sequence>MPVYIRRGPTEIPEPSEAGGSGDEDLYLKDPEQFQDRLPQPYRMIDKVLNRLLDKAWDVISAREASRIALQSKKKTPVLDPAGEIKLQKRTNCLSCSEDGKYVFVGHSHGLAVFSTSSLICVTTWEEESVEITFLHSACIGEMTYLLATVDDMGVSRLFSFCPDFIYLVKSINETDDISQRKICTKFELAEGGNFAAAVIECNGTSWLEVYRFPTESWLRELEVVHKQVPQFPGPGDTKFSPIGLILKIKPPKSLSGTCLKSPFEVLQRTEDGKVIGSGQNHMIGIRQWEYQEAVFKSVYGKYLCENTCKAKEAEERTSQCTFHFLLPGGLSPFFSEMETQSGVPIAVCVWWTGSHNLFQYTLPKTAKDKPDTELKPDGVWPNAHHILCSASSRCTLYISLGLADGVVTIWDRCFGVPWSVVAVLADSVFSRMLFLDQPVGPWDSLPRQDPFHPKVCVLVTSKSGTCHLITAGRGMSAHVTKLADRSMDRGTPVRTLHLLLKLVLLVYRNGDMMLQDMSDGADVYNLALPPSHLLTFPWSPVCALNPTQHTLFVQGHRKTCEPEDAHSSLFVFRLRESGCQSLSGCVAAERGRACVSVEETCNLYLQERGASLGERNKAMAECWSRLRELAERRGVHSAAPN</sequence>
<accession>A0AAD7TC92</accession>
<feature type="region of interest" description="Disordered" evidence="1">
    <location>
        <begin position="1"/>
        <end position="27"/>
    </location>
</feature>
<protein>
    <recommendedName>
        <fullName evidence="4">WD repeat-containing protein 93</fullName>
    </recommendedName>
</protein>
<dbReference type="EMBL" id="JAINUG010000003">
    <property type="protein sequence ID" value="KAJ8417531.1"/>
    <property type="molecule type" value="Genomic_DNA"/>
</dbReference>